<dbReference type="GO" id="GO:0004177">
    <property type="term" value="F:aminopeptidase activity"/>
    <property type="evidence" value="ECO:0007669"/>
    <property type="project" value="UniProtKB-KW"/>
</dbReference>
<evidence type="ECO:0000256" key="1">
    <source>
        <dbReference type="ARBA" id="ARBA00010088"/>
    </source>
</evidence>
<dbReference type="EMBL" id="BAAAHK010000019">
    <property type="protein sequence ID" value="GAA0958257.1"/>
    <property type="molecule type" value="Genomic_DNA"/>
</dbReference>
<protein>
    <submittedName>
        <fullName evidence="4">Prolyl aminopeptidase</fullName>
    </submittedName>
</protein>
<feature type="domain" description="AB hydrolase-1" evidence="3">
    <location>
        <begin position="24"/>
        <end position="259"/>
    </location>
</feature>
<dbReference type="InterPro" id="IPR029058">
    <property type="entry name" value="AB_hydrolase_fold"/>
</dbReference>
<dbReference type="Pfam" id="PF00561">
    <property type="entry name" value="Abhydrolase_1"/>
    <property type="match status" value="1"/>
</dbReference>
<sequence>MEFVTLSDGTRLRTWTTGTTTASPPVVLLHGGPGLWDYLEPVAAMLDDLTVVHRFDQRGCGGSDPSENQTMQRLQDDIEELREHWGHERIVVLGHSFGAKLALTYAAAYPQHVAKVGHFSGVGIGDWHTPYFEVRDQRMTAEQLERLESFRPGRTPAEETEFRALSWFTDHADRERAWQWALEDAAVPYPINWAANRALAGEVNSWPDDELAARVAGLTMPVWLVHGTGDPRPASAVQELAKHIPNHEFRLIEGAGHSLWRERPAELRQVLQEFLNS</sequence>
<evidence type="ECO:0000313" key="4">
    <source>
        <dbReference type="EMBL" id="GAA0958257.1"/>
    </source>
</evidence>
<dbReference type="SUPFAM" id="SSF53474">
    <property type="entry name" value="alpha/beta-Hydrolases"/>
    <property type="match status" value="1"/>
</dbReference>
<dbReference type="PRINTS" id="PR00793">
    <property type="entry name" value="PROAMNOPTASE"/>
</dbReference>
<dbReference type="InterPro" id="IPR002410">
    <property type="entry name" value="Peptidase_S33"/>
</dbReference>
<name>A0ABN1RJH5_9ACTN</name>
<keyword evidence="5" id="KW-1185">Reference proteome</keyword>
<organism evidence="4 5">
    <name type="scientific">Kribbella koreensis</name>
    <dbReference type="NCBI Taxonomy" id="57909"/>
    <lineage>
        <taxon>Bacteria</taxon>
        <taxon>Bacillati</taxon>
        <taxon>Actinomycetota</taxon>
        <taxon>Actinomycetes</taxon>
        <taxon>Propionibacteriales</taxon>
        <taxon>Kribbellaceae</taxon>
        <taxon>Kribbella</taxon>
    </lineage>
</organism>
<dbReference type="InterPro" id="IPR050266">
    <property type="entry name" value="AB_hydrolase_sf"/>
</dbReference>
<dbReference type="PANTHER" id="PTHR43798:SF33">
    <property type="entry name" value="HYDROLASE, PUTATIVE (AFU_ORTHOLOGUE AFUA_2G14860)-RELATED"/>
    <property type="match status" value="1"/>
</dbReference>
<dbReference type="Gene3D" id="3.40.50.1820">
    <property type="entry name" value="alpha/beta hydrolase"/>
    <property type="match status" value="1"/>
</dbReference>
<keyword evidence="2" id="KW-0378">Hydrolase</keyword>
<dbReference type="Proteomes" id="UP001500542">
    <property type="component" value="Unassembled WGS sequence"/>
</dbReference>
<dbReference type="PANTHER" id="PTHR43798">
    <property type="entry name" value="MONOACYLGLYCEROL LIPASE"/>
    <property type="match status" value="1"/>
</dbReference>
<comment type="similarity">
    <text evidence="1">Belongs to the peptidase S33 family.</text>
</comment>
<evidence type="ECO:0000259" key="3">
    <source>
        <dbReference type="Pfam" id="PF00561"/>
    </source>
</evidence>
<dbReference type="InterPro" id="IPR000073">
    <property type="entry name" value="AB_hydrolase_1"/>
</dbReference>
<gene>
    <name evidence="4" type="primary">pip_1</name>
    <name evidence="4" type="ORF">GCM10009554_70240</name>
</gene>
<evidence type="ECO:0000313" key="5">
    <source>
        <dbReference type="Proteomes" id="UP001500542"/>
    </source>
</evidence>
<proteinExistence type="inferred from homology"/>
<keyword evidence="4" id="KW-0645">Protease</keyword>
<keyword evidence="4" id="KW-0031">Aminopeptidase</keyword>
<comment type="caution">
    <text evidence="4">The sequence shown here is derived from an EMBL/GenBank/DDBJ whole genome shotgun (WGS) entry which is preliminary data.</text>
</comment>
<accession>A0ABN1RJH5</accession>
<evidence type="ECO:0000256" key="2">
    <source>
        <dbReference type="ARBA" id="ARBA00022801"/>
    </source>
</evidence>
<dbReference type="RefSeq" id="WP_343980561.1">
    <property type="nucleotide sequence ID" value="NZ_BAAAHK010000019.1"/>
</dbReference>
<reference evidence="4 5" key="1">
    <citation type="journal article" date="2019" name="Int. J. Syst. Evol. Microbiol.">
        <title>The Global Catalogue of Microorganisms (GCM) 10K type strain sequencing project: providing services to taxonomists for standard genome sequencing and annotation.</title>
        <authorList>
            <consortium name="The Broad Institute Genomics Platform"/>
            <consortium name="The Broad Institute Genome Sequencing Center for Infectious Disease"/>
            <person name="Wu L."/>
            <person name="Ma J."/>
        </authorList>
    </citation>
    <scope>NUCLEOTIDE SEQUENCE [LARGE SCALE GENOMIC DNA]</scope>
    <source>
        <strain evidence="4 5">JCM 10977</strain>
    </source>
</reference>